<feature type="compositionally biased region" description="Basic and acidic residues" evidence="2">
    <location>
        <begin position="34"/>
        <end position="59"/>
    </location>
</feature>
<name>A0A7M7RHQ0_STRPU</name>
<dbReference type="PANTHER" id="PTHR31551">
    <property type="entry name" value="PRE-MRNA-SPLICING FACTOR CWF18"/>
    <property type="match status" value="1"/>
</dbReference>
<keyword evidence="4" id="KW-1185">Reference proteome</keyword>
<dbReference type="AlphaFoldDB" id="A0A7M7RHQ0"/>
<sequence>MADVGTLQEQALKRKERLKNLRKKTAQNEDDEDSLKRKADDSGEDEIKKPAFKNYKPEDESLQQHLVPQTEVPKVEEQVQDQLKAAVAEPVVEEVDITNLAPRKPDWDLKRDVAKKLEKLERRTQRAIAELIRERLQNSEENDIVSALTAHSEVSEKEKATYDSDSD</sequence>
<evidence type="ECO:0000256" key="2">
    <source>
        <dbReference type="SAM" id="MobiDB-lite"/>
    </source>
</evidence>
<keyword evidence="1" id="KW-0175">Coiled coil</keyword>
<organism evidence="3 4">
    <name type="scientific">Strongylocentrotus purpuratus</name>
    <name type="common">Purple sea urchin</name>
    <dbReference type="NCBI Taxonomy" id="7668"/>
    <lineage>
        <taxon>Eukaryota</taxon>
        <taxon>Metazoa</taxon>
        <taxon>Echinodermata</taxon>
        <taxon>Eleutherozoa</taxon>
        <taxon>Echinozoa</taxon>
        <taxon>Echinoidea</taxon>
        <taxon>Euechinoidea</taxon>
        <taxon>Echinacea</taxon>
        <taxon>Camarodonta</taxon>
        <taxon>Echinidea</taxon>
        <taxon>Strongylocentrotidae</taxon>
        <taxon>Strongylocentrotus</taxon>
    </lineage>
</organism>
<dbReference type="InterPro" id="IPR013169">
    <property type="entry name" value="mRNA_splic_Cwf18-like"/>
</dbReference>
<evidence type="ECO:0000313" key="3">
    <source>
        <dbReference type="EnsemblMetazoa" id="XP_790871"/>
    </source>
</evidence>
<dbReference type="Proteomes" id="UP000007110">
    <property type="component" value="Unassembled WGS sequence"/>
</dbReference>
<reference evidence="3" key="2">
    <citation type="submission" date="2021-01" db="UniProtKB">
        <authorList>
            <consortium name="EnsemblMetazoa"/>
        </authorList>
    </citation>
    <scope>IDENTIFICATION</scope>
</reference>
<dbReference type="KEGG" id="spu:585976"/>
<feature type="region of interest" description="Disordered" evidence="2">
    <location>
        <begin position="20"/>
        <end position="63"/>
    </location>
</feature>
<evidence type="ECO:0008006" key="5">
    <source>
        <dbReference type="Google" id="ProtNLM"/>
    </source>
</evidence>
<feature type="compositionally biased region" description="Basic and acidic residues" evidence="2">
    <location>
        <begin position="153"/>
        <end position="167"/>
    </location>
</feature>
<feature type="coiled-coil region" evidence="1">
    <location>
        <begin position="110"/>
        <end position="137"/>
    </location>
</feature>
<dbReference type="Pfam" id="PF08315">
    <property type="entry name" value="cwf18"/>
    <property type="match status" value="1"/>
</dbReference>
<evidence type="ECO:0000256" key="1">
    <source>
        <dbReference type="SAM" id="Coils"/>
    </source>
</evidence>
<dbReference type="PANTHER" id="PTHR31551:SF1">
    <property type="entry name" value="COILED-COIL DOMAIN-CONTAINING PROTEIN 12"/>
    <property type="match status" value="1"/>
</dbReference>
<dbReference type="RefSeq" id="XP_790871.3">
    <property type="nucleotide sequence ID" value="XM_785778.5"/>
</dbReference>
<dbReference type="GO" id="GO:0071014">
    <property type="term" value="C:post-mRNA release spliceosomal complex"/>
    <property type="evidence" value="ECO:0000318"/>
    <property type="project" value="GO_Central"/>
</dbReference>
<proteinExistence type="predicted"/>
<dbReference type="EnsemblMetazoa" id="XM_785778">
    <property type="protein sequence ID" value="XP_790871"/>
    <property type="gene ID" value="LOC585976"/>
</dbReference>
<dbReference type="InParanoid" id="A0A7M7RHQ0"/>
<dbReference type="GeneID" id="585976"/>
<evidence type="ECO:0000313" key="4">
    <source>
        <dbReference type="Proteomes" id="UP000007110"/>
    </source>
</evidence>
<reference evidence="4" key="1">
    <citation type="submission" date="2015-02" db="EMBL/GenBank/DDBJ databases">
        <title>Genome sequencing for Strongylocentrotus purpuratus.</title>
        <authorList>
            <person name="Murali S."/>
            <person name="Liu Y."/>
            <person name="Vee V."/>
            <person name="English A."/>
            <person name="Wang M."/>
            <person name="Skinner E."/>
            <person name="Han Y."/>
            <person name="Muzny D.M."/>
            <person name="Worley K.C."/>
            <person name="Gibbs R.A."/>
        </authorList>
    </citation>
    <scope>NUCLEOTIDE SEQUENCE</scope>
</reference>
<accession>A0A7M7RHQ0</accession>
<protein>
    <recommendedName>
        <fullName evidence="5">Coiled-coil domain-containing protein 12</fullName>
    </recommendedName>
</protein>
<feature type="region of interest" description="Disordered" evidence="2">
    <location>
        <begin position="147"/>
        <end position="167"/>
    </location>
</feature>
<dbReference type="OMA" id="KFDDPVA"/>
<dbReference type="OrthoDB" id="10261348at2759"/>
<dbReference type="GO" id="GO:0005684">
    <property type="term" value="C:U2-type spliceosomal complex"/>
    <property type="evidence" value="ECO:0000318"/>
    <property type="project" value="GO_Central"/>
</dbReference>